<feature type="modified residue" description="4-aspartylphosphate" evidence="7">
    <location>
        <position position="51"/>
    </location>
</feature>
<reference evidence="10 11" key="1">
    <citation type="submission" date="2019-07" db="EMBL/GenBank/DDBJ databases">
        <title>Whole genome shotgun sequence of Brevifollis gellanilyticus NBRC 108608.</title>
        <authorList>
            <person name="Hosoyama A."/>
            <person name="Uohara A."/>
            <person name="Ohji S."/>
            <person name="Ichikawa N."/>
        </authorList>
    </citation>
    <scope>NUCLEOTIDE SEQUENCE [LARGE SCALE GENOMIC DNA]</scope>
    <source>
        <strain evidence="10 11">NBRC 108608</strain>
    </source>
</reference>
<dbReference type="Proteomes" id="UP000321577">
    <property type="component" value="Unassembled WGS sequence"/>
</dbReference>
<dbReference type="InterPro" id="IPR025943">
    <property type="entry name" value="Sigma_54_int_dom_ATP-bd_2"/>
</dbReference>
<dbReference type="InterPro" id="IPR009057">
    <property type="entry name" value="Homeodomain-like_sf"/>
</dbReference>
<feature type="domain" description="Sigma-54 factor interaction" evidence="8">
    <location>
        <begin position="141"/>
        <end position="370"/>
    </location>
</feature>
<evidence type="ECO:0000259" key="9">
    <source>
        <dbReference type="PROSITE" id="PS50110"/>
    </source>
</evidence>
<dbReference type="InterPro" id="IPR001789">
    <property type="entry name" value="Sig_transdc_resp-reg_receiver"/>
</dbReference>
<dbReference type="InterPro" id="IPR002078">
    <property type="entry name" value="Sigma_54_int"/>
</dbReference>
<dbReference type="GO" id="GO:0006355">
    <property type="term" value="P:regulation of DNA-templated transcription"/>
    <property type="evidence" value="ECO:0007669"/>
    <property type="project" value="InterPro"/>
</dbReference>
<evidence type="ECO:0000256" key="3">
    <source>
        <dbReference type="ARBA" id="ARBA00023015"/>
    </source>
</evidence>
<dbReference type="Pfam" id="PF00158">
    <property type="entry name" value="Sigma54_activat"/>
    <property type="match status" value="1"/>
</dbReference>
<evidence type="ECO:0000256" key="2">
    <source>
        <dbReference type="ARBA" id="ARBA00022840"/>
    </source>
</evidence>
<dbReference type="InterPro" id="IPR025662">
    <property type="entry name" value="Sigma_54_int_dom_ATP-bd_1"/>
</dbReference>
<dbReference type="InterPro" id="IPR002197">
    <property type="entry name" value="HTH_Fis"/>
</dbReference>
<dbReference type="Pfam" id="PF00072">
    <property type="entry name" value="Response_reg"/>
    <property type="match status" value="1"/>
</dbReference>
<evidence type="ECO:0000256" key="5">
    <source>
        <dbReference type="ARBA" id="ARBA00023159"/>
    </source>
</evidence>
<dbReference type="GO" id="GO:0043565">
    <property type="term" value="F:sequence-specific DNA binding"/>
    <property type="evidence" value="ECO:0007669"/>
    <property type="project" value="InterPro"/>
</dbReference>
<dbReference type="PROSITE" id="PS00675">
    <property type="entry name" value="SIGMA54_INTERACT_1"/>
    <property type="match status" value="1"/>
</dbReference>
<gene>
    <name evidence="10" type="primary">algB</name>
    <name evidence="10" type="ORF">BGE01nite_19840</name>
</gene>
<keyword evidence="2" id="KW-0067">ATP-binding</keyword>
<dbReference type="PANTHER" id="PTHR32071">
    <property type="entry name" value="TRANSCRIPTIONAL REGULATORY PROTEIN"/>
    <property type="match status" value="1"/>
</dbReference>
<dbReference type="SUPFAM" id="SSF46689">
    <property type="entry name" value="Homeodomain-like"/>
    <property type="match status" value="1"/>
</dbReference>
<evidence type="ECO:0000256" key="1">
    <source>
        <dbReference type="ARBA" id="ARBA00022741"/>
    </source>
</evidence>
<evidence type="ECO:0000256" key="4">
    <source>
        <dbReference type="ARBA" id="ARBA00023125"/>
    </source>
</evidence>
<dbReference type="Pfam" id="PF02954">
    <property type="entry name" value="HTH_8"/>
    <property type="match status" value="1"/>
</dbReference>
<dbReference type="SUPFAM" id="SSF52540">
    <property type="entry name" value="P-loop containing nucleoside triphosphate hydrolases"/>
    <property type="match status" value="1"/>
</dbReference>
<dbReference type="Gene3D" id="3.40.50.300">
    <property type="entry name" value="P-loop containing nucleotide triphosphate hydrolases"/>
    <property type="match status" value="1"/>
</dbReference>
<dbReference type="InterPro" id="IPR058031">
    <property type="entry name" value="AAA_lid_NorR"/>
</dbReference>
<keyword evidence="1" id="KW-0547">Nucleotide-binding</keyword>
<protein>
    <submittedName>
        <fullName evidence="10">Alginate biosynthesis transcriptional regulatory protein AlgB</fullName>
    </submittedName>
</protein>
<evidence type="ECO:0000256" key="7">
    <source>
        <dbReference type="PROSITE-ProRule" id="PRU00169"/>
    </source>
</evidence>
<keyword evidence="4" id="KW-0238">DNA-binding</keyword>
<organism evidence="10 11">
    <name type="scientific">Brevifollis gellanilyticus</name>
    <dbReference type="NCBI Taxonomy" id="748831"/>
    <lineage>
        <taxon>Bacteria</taxon>
        <taxon>Pseudomonadati</taxon>
        <taxon>Verrucomicrobiota</taxon>
        <taxon>Verrucomicrobiia</taxon>
        <taxon>Verrucomicrobiales</taxon>
        <taxon>Verrucomicrobiaceae</taxon>
    </lineage>
</organism>
<evidence type="ECO:0000256" key="6">
    <source>
        <dbReference type="ARBA" id="ARBA00023163"/>
    </source>
</evidence>
<dbReference type="InterPro" id="IPR003593">
    <property type="entry name" value="AAA+_ATPase"/>
</dbReference>
<keyword evidence="6" id="KW-0804">Transcription</keyword>
<dbReference type="CDD" id="cd00009">
    <property type="entry name" value="AAA"/>
    <property type="match status" value="1"/>
</dbReference>
<dbReference type="EMBL" id="BKAG01000011">
    <property type="protein sequence ID" value="GEP42693.1"/>
    <property type="molecule type" value="Genomic_DNA"/>
</dbReference>
<keyword evidence="5" id="KW-0010">Activator</keyword>
<dbReference type="GO" id="GO:0000160">
    <property type="term" value="P:phosphorelay signal transduction system"/>
    <property type="evidence" value="ECO:0007669"/>
    <property type="project" value="InterPro"/>
</dbReference>
<evidence type="ECO:0000259" key="8">
    <source>
        <dbReference type="PROSITE" id="PS50045"/>
    </source>
</evidence>
<dbReference type="Pfam" id="PF25601">
    <property type="entry name" value="AAA_lid_14"/>
    <property type="match status" value="1"/>
</dbReference>
<evidence type="ECO:0000313" key="10">
    <source>
        <dbReference type="EMBL" id="GEP42693.1"/>
    </source>
</evidence>
<dbReference type="OrthoDB" id="9802354at2"/>
<accession>A0A512M7J5</accession>
<dbReference type="FunFam" id="3.40.50.300:FF:000006">
    <property type="entry name" value="DNA-binding transcriptional regulator NtrC"/>
    <property type="match status" value="1"/>
</dbReference>
<dbReference type="InterPro" id="IPR025944">
    <property type="entry name" value="Sigma_54_int_dom_CS"/>
</dbReference>
<keyword evidence="7" id="KW-0597">Phosphoprotein</keyword>
<dbReference type="AlphaFoldDB" id="A0A512M7J5"/>
<keyword evidence="11" id="KW-1185">Reference proteome</keyword>
<evidence type="ECO:0000313" key="11">
    <source>
        <dbReference type="Proteomes" id="UP000321577"/>
    </source>
</evidence>
<dbReference type="InterPro" id="IPR027417">
    <property type="entry name" value="P-loop_NTPase"/>
</dbReference>
<sequence>MDILIVDDEASIRRATSLALEAAGHYVESAETGAVALRSLKESTFDLVLLDLYLGDENGLQILETIRREHPNVHVVMFTANATIPNAVEATRLGAVDFLVKPFSPDQLRLALKRITTLRTLERKVEELTTEVRRQAPTAEIVSQNPLMKRSVDVLFRAADTPSSILILGESGTGKTMIARAIHDRSAVRDKPFVTVSCPSLSRELLESDLFGHVKGAFTGALKDTWGKVKAADGGTLFLDEIGELPLEIQPKLLRLLQEREYERLGESTPRKANVRVIAATNRDLKQWSAEGRFREDLFYRLNVISAVMPPLRERPEDLMPYAEKFLKFFASEFGRKVRGFSSDAVKALRSHPWPGNVRELRNAIERAVILAEGDQITAHDLPEAGGHVGAGAGGASTAQVGARVSIEELEREHIRRIIASTSSLDEAAKVLDIDSATLYRKRKRYQMDAP</sequence>
<keyword evidence="3" id="KW-0805">Transcription regulation</keyword>
<dbReference type="FunFam" id="1.10.8.60:FF:000014">
    <property type="entry name" value="DNA-binding transcriptional regulator NtrC"/>
    <property type="match status" value="1"/>
</dbReference>
<proteinExistence type="predicted"/>
<dbReference type="GO" id="GO:0005524">
    <property type="term" value="F:ATP binding"/>
    <property type="evidence" value="ECO:0007669"/>
    <property type="project" value="UniProtKB-KW"/>
</dbReference>
<dbReference type="Gene3D" id="1.10.10.60">
    <property type="entry name" value="Homeodomain-like"/>
    <property type="match status" value="1"/>
</dbReference>
<dbReference type="SUPFAM" id="SSF52172">
    <property type="entry name" value="CheY-like"/>
    <property type="match status" value="1"/>
</dbReference>
<dbReference type="PROSITE" id="PS00676">
    <property type="entry name" value="SIGMA54_INTERACT_2"/>
    <property type="match status" value="1"/>
</dbReference>
<comment type="caution">
    <text evidence="10">The sequence shown here is derived from an EMBL/GenBank/DDBJ whole genome shotgun (WGS) entry which is preliminary data.</text>
</comment>
<dbReference type="PROSITE" id="PS50110">
    <property type="entry name" value="RESPONSE_REGULATORY"/>
    <property type="match status" value="1"/>
</dbReference>
<feature type="domain" description="Response regulatory" evidence="9">
    <location>
        <begin position="2"/>
        <end position="116"/>
    </location>
</feature>
<name>A0A512M7J5_9BACT</name>
<dbReference type="PROSITE" id="PS50045">
    <property type="entry name" value="SIGMA54_INTERACT_4"/>
    <property type="match status" value="1"/>
</dbReference>
<dbReference type="SMART" id="SM00448">
    <property type="entry name" value="REC"/>
    <property type="match status" value="1"/>
</dbReference>
<dbReference type="SMART" id="SM00382">
    <property type="entry name" value="AAA"/>
    <property type="match status" value="1"/>
</dbReference>
<dbReference type="Gene3D" id="1.10.8.60">
    <property type="match status" value="1"/>
</dbReference>
<dbReference type="Gene3D" id="3.40.50.2300">
    <property type="match status" value="1"/>
</dbReference>
<dbReference type="PROSITE" id="PS00688">
    <property type="entry name" value="SIGMA54_INTERACT_3"/>
    <property type="match status" value="1"/>
</dbReference>
<dbReference type="RefSeq" id="WP_146850282.1">
    <property type="nucleotide sequence ID" value="NZ_BKAG01000011.1"/>
</dbReference>
<dbReference type="InterPro" id="IPR011006">
    <property type="entry name" value="CheY-like_superfamily"/>
</dbReference>